<dbReference type="Proteomes" id="UP000240259">
    <property type="component" value="Unassembled WGS sequence"/>
</dbReference>
<gene>
    <name evidence="2" type="ORF">C9427_21165</name>
</gene>
<reference evidence="2 3" key="1">
    <citation type="submission" date="2018-03" db="EMBL/GenBank/DDBJ databases">
        <title>Genome sequence of the symbiotic type strain Mesorhizobium helmanticense CSLC115NT isolated from Lotus corniculatus nodules.</title>
        <authorList>
            <person name="Sannazzaro A.I."/>
            <person name="Torres Tejerizo G.A."/>
            <person name="Dip D."/>
            <person name="Caballero M."/>
            <person name="Pistorio M."/>
            <person name="Estrella M.J."/>
        </authorList>
    </citation>
    <scope>NUCLEOTIDE SEQUENCE [LARGE SCALE GENOMIC DNA]</scope>
    <source>
        <strain evidence="2 3">CSLC115N</strain>
    </source>
</reference>
<comment type="caution">
    <text evidence="2">The sequence shown here is derived from an EMBL/GenBank/DDBJ whole genome shotgun (WGS) entry which is preliminary data.</text>
</comment>
<dbReference type="EMBL" id="PZJX01000039">
    <property type="protein sequence ID" value="PTE08483.1"/>
    <property type="molecule type" value="Genomic_DNA"/>
</dbReference>
<dbReference type="RefSeq" id="WP_107651029.1">
    <property type="nucleotide sequence ID" value="NZ_PZJX01000039.1"/>
</dbReference>
<evidence type="ECO:0008006" key="4">
    <source>
        <dbReference type="Google" id="ProtNLM"/>
    </source>
</evidence>
<accession>A0A2T4ISC9</accession>
<proteinExistence type="predicted"/>
<dbReference type="Pfam" id="PF14384">
    <property type="entry name" value="BrnA_antitoxin"/>
    <property type="match status" value="1"/>
</dbReference>
<organism evidence="2 3">
    <name type="scientific">Mesorhizobium helmanticense</name>
    <dbReference type="NCBI Taxonomy" id="1776423"/>
    <lineage>
        <taxon>Bacteria</taxon>
        <taxon>Pseudomonadati</taxon>
        <taxon>Pseudomonadota</taxon>
        <taxon>Alphaproteobacteria</taxon>
        <taxon>Hyphomicrobiales</taxon>
        <taxon>Phyllobacteriaceae</taxon>
        <taxon>Mesorhizobium</taxon>
    </lineage>
</organism>
<protein>
    <recommendedName>
        <fullName evidence="4">BrnA antitoxin family protein</fullName>
    </recommendedName>
</protein>
<name>A0A2T4ISC9_9HYPH</name>
<dbReference type="AlphaFoldDB" id="A0A2T4ISC9"/>
<dbReference type="InterPro" id="IPR025528">
    <property type="entry name" value="BrnA_antitoxin"/>
</dbReference>
<dbReference type="OrthoDB" id="361944at2"/>
<feature type="compositionally biased region" description="Basic residues" evidence="1">
    <location>
        <begin position="48"/>
        <end position="60"/>
    </location>
</feature>
<feature type="region of interest" description="Disordered" evidence="1">
    <location>
        <begin position="33"/>
        <end position="60"/>
    </location>
</feature>
<evidence type="ECO:0000313" key="2">
    <source>
        <dbReference type="EMBL" id="PTE08483.1"/>
    </source>
</evidence>
<sequence length="94" mass="10192">MSKISDRADARRRALAALEAITDEEDAAIAAAARADPDAQPLTDALPRRGRPKSPRPKLHVPLRLDADIVERFKAAGPGWQSRMNEALRKAAGL</sequence>
<evidence type="ECO:0000313" key="3">
    <source>
        <dbReference type="Proteomes" id="UP000240259"/>
    </source>
</evidence>
<evidence type="ECO:0000256" key="1">
    <source>
        <dbReference type="SAM" id="MobiDB-lite"/>
    </source>
</evidence>
<keyword evidence="3" id="KW-1185">Reference proteome</keyword>